<keyword evidence="5 6" id="KW-0067">ATP-binding</keyword>
<sequence>MKAHVYVTLKRTVLDAQGQTVADALRRMEYKNVTDVRQGKYFLLTIEDGIDPEEARVEIERIAREVLTNPVIEEFTFRTEA</sequence>
<gene>
    <name evidence="6" type="primary">purS</name>
    <name evidence="7" type="ORF">HDF16_000898</name>
</gene>
<evidence type="ECO:0000256" key="3">
    <source>
        <dbReference type="ARBA" id="ARBA00022741"/>
    </source>
</evidence>
<evidence type="ECO:0000256" key="1">
    <source>
        <dbReference type="ARBA" id="ARBA00022490"/>
    </source>
</evidence>
<accession>A0A7W7ZAB2</accession>
<evidence type="ECO:0000256" key="6">
    <source>
        <dbReference type="HAMAP-Rule" id="MF_01926"/>
    </source>
</evidence>
<keyword evidence="3 6" id="KW-0547">Nucleotide-binding</keyword>
<dbReference type="EMBL" id="JACHIP010000001">
    <property type="protein sequence ID" value="MBB5056229.1"/>
    <property type="molecule type" value="Genomic_DNA"/>
</dbReference>
<dbReference type="Proteomes" id="UP000540989">
    <property type="component" value="Unassembled WGS sequence"/>
</dbReference>
<organism evidence="7 8">
    <name type="scientific">Granulicella aggregans</name>
    <dbReference type="NCBI Taxonomy" id="474949"/>
    <lineage>
        <taxon>Bacteria</taxon>
        <taxon>Pseudomonadati</taxon>
        <taxon>Acidobacteriota</taxon>
        <taxon>Terriglobia</taxon>
        <taxon>Terriglobales</taxon>
        <taxon>Acidobacteriaceae</taxon>
        <taxon>Granulicella</taxon>
    </lineage>
</organism>
<dbReference type="HAMAP" id="MF_01926">
    <property type="entry name" value="PurS"/>
    <property type="match status" value="1"/>
</dbReference>
<dbReference type="GO" id="GO:0006189">
    <property type="term" value="P:'de novo' IMP biosynthetic process"/>
    <property type="evidence" value="ECO:0007669"/>
    <property type="project" value="UniProtKB-UniRule"/>
</dbReference>
<dbReference type="EC" id="6.3.5.3" evidence="6"/>
<evidence type="ECO:0000256" key="4">
    <source>
        <dbReference type="ARBA" id="ARBA00022755"/>
    </source>
</evidence>
<name>A0A7W7ZAB2_9BACT</name>
<dbReference type="GO" id="GO:0005524">
    <property type="term" value="F:ATP binding"/>
    <property type="evidence" value="ECO:0007669"/>
    <property type="project" value="UniProtKB-UniRule"/>
</dbReference>
<dbReference type="InterPro" id="IPR003850">
    <property type="entry name" value="PurS"/>
</dbReference>
<keyword evidence="2 6" id="KW-0436">Ligase</keyword>
<dbReference type="PANTHER" id="PTHR34696">
    <property type="entry name" value="PHOSPHORIBOSYLFORMYLGLYCINAMIDINE SYNTHASE SUBUNIT PURS"/>
    <property type="match status" value="1"/>
</dbReference>
<comment type="subunit">
    <text evidence="6">Part of the FGAM synthase complex composed of 1 PurL, 1 PurQ and 2 PurS subunits.</text>
</comment>
<dbReference type="InterPro" id="IPR036604">
    <property type="entry name" value="PurS-like_sf"/>
</dbReference>
<keyword evidence="4 6" id="KW-0658">Purine biosynthesis</keyword>
<keyword evidence="1 6" id="KW-0963">Cytoplasm</keyword>
<comment type="catalytic activity">
    <reaction evidence="6">
        <text>N(2)-formyl-N(1)-(5-phospho-beta-D-ribosyl)glycinamide + L-glutamine + ATP + H2O = 2-formamido-N(1)-(5-O-phospho-beta-D-ribosyl)acetamidine + L-glutamate + ADP + phosphate + H(+)</text>
        <dbReference type="Rhea" id="RHEA:17129"/>
        <dbReference type="ChEBI" id="CHEBI:15377"/>
        <dbReference type="ChEBI" id="CHEBI:15378"/>
        <dbReference type="ChEBI" id="CHEBI:29985"/>
        <dbReference type="ChEBI" id="CHEBI:30616"/>
        <dbReference type="ChEBI" id="CHEBI:43474"/>
        <dbReference type="ChEBI" id="CHEBI:58359"/>
        <dbReference type="ChEBI" id="CHEBI:147286"/>
        <dbReference type="ChEBI" id="CHEBI:147287"/>
        <dbReference type="ChEBI" id="CHEBI:456216"/>
        <dbReference type="EC" id="6.3.5.3"/>
    </reaction>
</comment>
<comment type="pathway">
    <text evidence="6">Purine metabolism; IMP biosynthesis via de novo pathway; 5-amino-1-(5-phospho-D-ribosyl)imidazole from N(2)-formyl-N(1)-(5-phospho-D-ribosyl)glycinamide: step 1/2.</text>
</comment>
<dbReference type="NCBIfam" id="TIGR00302">
    <property type="entry name" value="phosphoribosylformylglycinamidine synthase subunit PurS"/>
    <property type="match status" value="1"/>
</dbReference>
<evidence type="ECO:0000256" key="5">
    <source>
        <dbReference type="ARBA" id="ARBA00022840"/>
    </source>
</evidence>
<dbReference type="NCBIfam" id="NF004630">
    <property type="entry name" value="PRK05974.1"/>
    <property type="match status" value="1"/>
</dbReference>
<proteinExistence type="inferred from homology"/>
<dbReference type="RefSeq" id="WP_184213897.1">
    <property type="nucleotide sequence ID" value="NZ_JACHIP010000001.1"/>
</dbReference>
<evidence type="ECO:0000256" key="2">
    <source>
        <dbReference type="ARBA" id="ARBA00022598"/>
    </source>
</evidence>
<comment type="function">
    <text evidence="6">Part of the phosphoribosylformylglycinamidine synthase complex involved in the purines biosynthetic pathway. Catalyzes the ATP-dependent conversion of formylglycinamide ribonucleotide (FGAR) and glutamine to yield formylglycinamidine ribonucleotide (FGAM) and glutamate. The FGAM synthase complex is composed of three subunits. PurQ produces an ammonia molecule by converting glutamine to glutamate. PurL transfers the ammonia molecule to FGAR to form FGAM in an ATP-dependent manner. PurS interacts with PurQ and PurL and is thought to assist in the transfer of the ammonia molecule from PurQ to PurL.</text>
</comment>
<evidence type="ECO:0000313" key="8">
    <source>
        <dbReference type="Proteomes" id="UP000540989"/>
    </source>
</evidence>
<comment type="similarity">
    <text evidence="6">Belongs to the PurS family.</text>
</comment>
<dbReference type="SUPFAM" id="SSF82697">
    <property type="entry name" value="PurS-like"/>
    <property type="match status" value="1"/>
</dbReference>
<dbReference type="UniPathway" id="UPA00074">
    <property type="reaction ID" value="UER00128"/>
</dbReference>
<protein>
    <recommendedName>
        <fullName evidence="6">Phosphoribosylformylglycinamidine synthase subunit PurS</fullName>
        <shortName evidence="6">FGAM synthase</shortName>
        <ecNumber evidence="6">6.3.5.3</ecNumber>
    </recommendedName>
    <alternativeName>
        <fullName evidence="6">Formylglycinamide ribonucleotide amidotransferase subunit III</fullName>
        <shortName evidence="6">FGAR amidotransferase III</shortName>
        <shortName evidence="6">FGAR-AT III</shortName>
    </alternativeName>
    <alternativeName>
        <fullName evidence="6">Phosphoribosylformylglycinamidine synthase subunit III</fullName>
    </alternativeName>
</protein>
<dbReference type="Gene3D" id="3.30.1280.10">
    <property type="entry name" value="Phosphoribosylformylglycinamidine synthase subunit PurS"/>
    <property type="match status" value="1"/>
</dbReference>
<dbReference type="PANTHER" id="PTHR34696:SF1">
    <property type="entry name" value="PHOSPHORIBOSYLFORMYLGLYCINAMIDINE SYNTHASE SUBUNIT PURS"/>
    <property type="match status" value="1"/>
</dbReference>
<reference evidence="7 8" key="1">
    <citation type="submission" date="2020-08" db="EMBL/GenBank/DDBJ databases">
        <title>Genomic Encyclopedia of Type Strains, Phase IV (KMG-V): Genome sequencing to study the core and pangenomes of soil and plant-associated prokaryotes.</title>
        <authorList>
            <person name="Whitman W."/>
        </authorList>
    </citation>
    <scope>NUCLEOTIDE SEQUENCE [LARGE SCALE GENOMIC DNA]</scope>
    <source>
        <strain evidence="7 8">M8UP14</strain>
    </source>
</reference>
<keyword evidence="8" id="KW-1185">Reference proteome</keyword>
<dbReference type="GO" id="GO:0005737">
    <property type="term" value="C:cytoplasm"/>
    <property type="evidence" value="ECO:0007669"/>
    <property type="project" value="UniProtKB-SubCell"/>
</dbReference>
<evidence type="ECO:0000313" key="7">
    <source>
        <dbReference type="EMBL" id="MBB5056229.1"/>
    </source>
</evidence>
<dbReference type="GO" id="GO:0004642">
    <property type="term" value="F:phosphoribosylformylglycinamidine synthase activity"/>
    <property type="evidence" value="ECO:0007669"/>
    <property type="project" value="UniProtKB-UniRule"/>
</dbReference>
<dbReference type="Pfam" id="PF02700">
    <property type="entry name" value="PurS"/>
    <property type="match status" value="1"/>
</dbReference>
<comment type="subcellular location">
    <subcellularLocation>
        <location evidence="6">Cytoplasm</location>
    </subcellularLocation>
</comment>
<comment type="caution">
    <text evidence="7">The sequence shown here is derived from an EMBL/GenBank/DDBJ whole genome shotgun (WGS) entry which is preliminary data.</text>
</comment>
<dbReference type="AlphaFoldDB" id="A0A7W7ZAB2"/>